<dbReference type="Bgee" id="ENSCSAG00000008127">
    <property type="expression patterns" value="Expressed in pituitary gland"/>
</dbReference>
<protein>
    <submittedName>
        <fullName evidence="8">Trefoil factor 1</fullName>
    </submittedName>
</protein>
<dbReference type="OMA" id="FPWCFHP"/>
<feature type="chain" id="PRO_5002344545" evidence="6">
    <location>
        <begin position="25"/>
        <end position="84"/>
    </location>
</feature>
<organism evidence="8 9">
    <name type="scientific">Chlorocebus sabaeus</name>
    <name type="common">Green monkey</name>
    <name type="synonym">Simia sabaea</name>
    <dbReference type="NCBI Taxonomy" id="60711"/>
    <lineage>
        <taxon>Eukaryota</taxon>
        <taxon>Metazoa</taxon>
        <taxon>Chordata</taxon>
        <taxon>Craniata</taxon>
        <taxon>Vertebrata</taxon>
        <taxon>Euteleostomi</taxon>
        <taxon>Mammalia</taxon>
        <taxon>Eutheria</taxon>
        <taxon>Euarchontoglires</taxon>
        <taxon>Primates</taxon>
        <taxon>Haplorrhini</taxon>
        <taxon>Catarrhini</taxon>
        <taxon>Cercopithecidae</taxon>
        <taxon>Cercopithecinae</taxon>
        <taxon>Chlorocebus</taxon>
    </lineage>
</organism>
<evidence type="ECO:0000313" key="8">
    <source>
        <dbReference type="Ensembl" id="ENSCSAP00000004390.1"/>
    </source>
</evidence>
<dbReference type="PROSITE" id="PS00025">
    <property type="entry name" value="P_TREFOIL_1"/>
    <property type="match status" value="1"/>
</dbReference>
<dbReference type="PANTHER" id="PTHR13826">
    <property type="entry name" value="INTESTINAL TREFOIL FACTOR-RELATED"/>
    <property type="match status" value="1"/>
</dbReference>
<dbReference type="AlphaFoldDB" id="A0A0D9R701"/>
<dbReference type="GO" id="GO:0030154">
    <property type="term" value="P:cell differentiation"/>
    <property type="evidence" value="ECO:0007669"/>
    <property type="project" value="Ensembl"/>
</dbReference>
<reference evidence="8" key="2">
    <citation type="submission" date="2025-08" db="UniProtKB">
        <authorList>
            <consortium name="Ensembl"/>
        </authorList>
    </citation>
    <scope>IDENTIFICATION</scope>
</reference>
<dbReference type="Proteomes" id="UP000029965">
    <property type="component" value="Chromosome 2"/>
</dbReference>
<dbReference type="EMBL" id="AQIB01146625">
    <property type="status" value="NOT_ANNOTATED_CDS"/>
    <property type="molecule type" value="Genomic_DNA"/>
</dbReference>
<accession>A0A0D9R701</accession>
<dbReference type="FunFam" id="4.10.110.10:FF:000001">
    <property type="entry name" value="Trefoil factor 3"/>
    <property type="match status" value="1"/>
</dbReference>
<evidence type="ECO:0000256" key="3">
    <source>
        <dbReference type="ARBA" id="ARBA00022729"/>
    </source>
</evidence>
<dbReference type="CTD" id="7031"/>
<evidence type="ECO:0000256" key="1">
    <source>
        <dbReference type="ARBA" id="ARBA00004613"/>
    </source>
</evidence>
<evidence type="ECO:0000256" key="2">
    <source>
        <dbReference type="ARBA" id="ARBA00022525"/>
    </source>
</evidence>
<feature type="signal peptide" evidence="6">
    <location>
        <begin position="1"/>
        <end position="24"/>
    </location>
</feature>
<keyword evidence="3 6" id="KW-0732">Signal</keyword>
<dbReference type="InterPro" id="IPR017957">
    <property type="entry name" value="P_trefoil_CS"/>
</dbReference>
<dbReference type="PANTHER" id="PTHR13826:SF18">
    <property type="entry name" value="TREFOIL FACTOR 1"/>
    <property type="match status" value="1"/>
</dbReference>
<dbReference type="eggNOG" id="ENOG502S00P">
    <property type="taxonomic scope" value="Eukaryota"/>
</dbReference>
<keyword evidence="2" id="KW-0964">Secreted</keyword>
<dbReference type="GO" id="GO:0030277">
    <property type="term" value="P:maintenance of gastrointestinal epithelium"/>
    <property type="evidence" value="ECO:0007669"/>
    <property type="project" value="TreeGrafter"/>
</dbReference>
<dbReference type="InterPro" id="IPR017994">
    <property type="entry name" value="P_trefoil_chordata"/>
</dbReference>
<evidence type="ECO:0000259" key="7">
    <source>
        <dbReference type="PROSITE" id="PS51448"/>
    </source>
</evidence>
<dbReference type="GO" id="GO:0008285">
    <property type="term" value="P:negative regulation of cell population proliferation"/>
    <property type="evidence" value="ECO:0007669"/>
    <property type="project" value="Ensembl"/>
</dbReference>
<feature type="domain" description="P-type" evidence="7">
    <location>
        <begin position="29"/>
        <end position="72"/>
    </location>
</feature>
<gene>
    <name evidence="8" type="primary">TFF1</name>
</gene>
<evidence type="ECO:0000256" key="4">
    <source>
        <dbReference type="ARBA" id="ARBA00023157"/>
    </source>
</evidence>
<dbReference type="SUPFAM" id="SSF57492">
    <property type="entry name" value="Trefoil"/>
    <property type="match status" value="1"/>
</dbReference>
<dbReference type="Ensembl" id="ENSCSAT00000006181.1">
    <property type="protein sequence ID" value="ENSCSAP00000004390.1"/>
    <property type="gene ID" value="ENSCSAG00000008127.1"/>
</dbReference>
<name>A0A0D9R701_CHLSB</name>
<dbReference type="Pfam" id="PF00088">
    <property type="entry name" value="Trefoil"/>
    <property type="match status" value="1"/>
</dbReference>
<reference evidence="8" key="3">
    <citation type="submission" date="2025-09" db="UniProtKB">
        <authorList>
            <consortium name="Ensembl"/>
        </authorList>
    </citation>
    <scope>IDENTIFICATION</scope>
</reference>
<reference evidence="8 9" key="1">
    <citation type="submission" date="2014-03" db="EMBL/GenBank/DDBJ databases">
        <authorList>
            <person name="Warren W."/>
            <person name="Wilson R.K."/>
        </authorList>
    </citation>
    <scope>NUCLEOTIDE SEQUENCE</scope>
</reference>
<dbReference type="PRINTS" id="PR00680">
    <property type="entry name" value="PTREFOIL"/>
</dbReference>
<dbReference type="BioGRID-ORCS" id="103219349">
    <property type="hits" value="0 hits in 9 CRISPR screens"/>
</dbReference>
<dbReference type="CDD" id="cd00111">
    <property type="entry name" value="Trefoil"/>
    <property type="match status" value="1"/>
</dbReference>
<proteinExistence type="predicted"/>
<dbReference type="GeneID" id="103219349"/>
<evidence type="ECO:0000256" key="6">
    <source>
        <dbReference type="SAM" id="SignalP"/>
    </source>
</evidence>
<dbReference type="GO" id="GO:0005615">
    <property type="term" value="C:extracellular space"/>
    <property type="evidence" value="ECO:0007669"/>
    <property type="project" value="TreeGrafter"/>
</dbReference>
<evidence type="ECO:0000313" key="9">
    <source>
        <dbReference type="Proteomes" id="UP000029965"/>
    </source>
</evidence>
<dbReference type="RefSeq" id="XP_007967285.1">
    <property type="nucleotide sequence ID" value="XM_007969094.3"/>
</dbReference>
<comment type="subcellular location">
    <subcellularLocation>
        <location evidence="1">Secreted</location>
    </subcellularLocation>
</comment>
<keyword evidence="4 5" id="KW-1015">Disulfide bond</keyword>
<dbReference type="GeneTree" id="ENSGT00940000162623"/>
<sequence>MAPMQNKVICALVLVSMLALGTLAQSQTETCTVAPRERQNCGFSGITASQCVSRGCCFDDSVRGFPWCFHPNTIDIPPEEECEF</sequence>
<dbReference type="InterPro" id="IPR044913">
    <property type="entry name" value="P_trefoil_dom_sf"/>
</dbReference>
<feature type="disulfide bond" evidence="5">
    <location>
        <begin position="51"/>
        <end position="68"/>
    </location>
</feature>
<dbReference type="InterPro" id="IPR000519">
    <property type="entry name" value="P_trefoil_dom"/>
</dbReference>
<dbReference type="Gene3D" id="4.10.110.10">
    <property type="entry name" value="Spasmolytic Protein, domain 1"/>
    <property type="match status" value="1"/>
</dbReference>
<dbReference type="GO" id="GO:0008283">
    <property type="term" value="P:cell population proliferation"/>
    <property type="evidence" value="ECO:0007669"/>
    <property type="project" value="Ensembl"/>
</dbReference>
<feature type="disulfide bond" evidence="5">
    <location>
        <begin position="41"/>
        <end position="56"/>
    </location>
</feature>
<evidence type="ECO:0000256" key="5">
    <source>
        <dbReference type="PROSITE-ProRule" id="PRU00779"/>
    </source>
</evidence>
<dbReference type="PROSITE" id="PS51448">
    <property type="entry name" value="P_TREFOIL_2"/>
    <property type="match status" value="1"/>
</dbReference>
<keyword evidence="9" id="KW-1185">Reference proteome</keyword>
<dbReference type="SMART" id="SM00018">
    <property type="entry name" value="PD"/>
    <property type="match status" value="1"/>
</dbReference>
<feature type="disulfide bond" evidence="5">
    <location>
        <begin position="31"/>
        <end position="57"/>
    </location>
</feature>